<dbReference type="InterPro" id="IPR052160">
    <property type="entry name" value="Gypsy_RT_Integrase-like"/>
</dbReference>
<dbReference type="Proteomes" id="UP000257109">
    <property type="component" value="Unassembled WGS sequence"/>
</dbReference>
<gene>
    <name evidence="1" type="ORF">CR513_31737</name>
</gene>
<dbReference type="PANTHER" id="PTHR47266">
    <property type="entry name" value="ENDONUCLEASE-RELATED"/>
    <property type="match status" value="1"/>
</dbReference>
<feature type="non-terminal residue" evidence="1">
    <location>
        <position position="209"/>
    </location>
</feature>
<keyword evidence="2" id="KW-1185">Reference proteome</keyword>
<comment type="caution">
    <text evidence="1">The sequence shown here is derived from an EMBL/GenBank/DDBJ whole genome shotgun (WGS) entry which is preliminary data.</text>
</comment>
<reference evidence="1" key="1">
    <citation type="submission" date="2018-05" db="EMBL/GenBank/DDBJ databases">
        <title>Draft genome of Mucuna pruriens seed.</title>
        <authorList>
            <person name="Nnadi N.E."/>
            <person name="Vos R."/>
            <person name="Hasami M.H."/>
            <person name="Devisetty U.K."/>
            <person name="Aguiy J.C."/>
        </authorList>
    </citation>
    <scope>NUCLEOTIDE SEQUENCE [LARGE SCALE GENOMIC DNA]</scope>
    <source>
        <strain evidence="1">JCA_2017</strain>
    </source>
</reference>
<evidence type="ECO:0008006" key="3">
    <source>
        <dbReference type="Google" id="ProtNLM"/>
    </source>
</evidence>
<dbReference type="Gene3D" id="3.30.420.10">
    <property type="entry name" value="Ribonuclease H-like superfamily/Ribonuclease H"/>
    <property type="match status" value="1"/>
</dbReference>
<name>A0A371G8I3_MUCPR</name>
<evidence type="ECO:0000313" key="2">
    <source>
        <dbReference type="Proteomes" id="UP000257109"/>
    </source>
</evidence>
<evidence type="ECO:0000313" key="1">
    <source>
        <dbReference type="EMBL" id="RDX86872.1"/>
    </source>
</evidence>
<dbReference type="EMBL" id="QJKJ01006390">
    <property type="protein sequence ID" value="RDX86872.1"/>
    <property type="molecule type" value="Genomic_DNA"/>
</dbReference>
<organism evidence="1 2">
    <name type="scientific">Mucuna pruriens</name>
    <name type="common">Velvet bean</name>
    <name type="synonym">Dolichos pruriens</name>
    <dbReference type="NCBI Taxonomy" id="157652"/>
    <lineage>
        <taxon>Eukaryota</taxon>
        <taxon>Viridiplantae</taxon>
        <taxon>Streptophyta</taxon>
        <taxon>Embryophyta</taxon>
        <taxon>Tracheophyta</taxon>
        <taxon>Spermatophyta</taxon>
        <taxon>Magnoliopsida</taxon>
        <taxon>eudicotyledons</taxon>
        <taxon>Gunneridae</taxon>
        <taxon>Pentapetalae</taxon>
        <taxon>rosids</taxon>
        <taxon>fabids</taxon>
        <taxon>Fabales</taxon>
        <taxon>Fabaceae</taxon>
        <taxon>Papilionoideae</taxon>
        <taxon>50 kb inversion clade</taxon>
        <taxon>NPAAA clade</taxon>
        <taxon>indigoferoid/millettioid clade</taxon>
        <taxon>Phaseoleae</taxon>
        <taxon>Mucuna</taxon>
    </lineage>
</organism>
<dbReference type="OrthoDB" id="1709476at2759"/>
<protein>
    <recommendedName>
        <fullName evidence="3">Integrase catalytic domain-containing protein</fullName>
    </recommendedName>
</protein>
<feature type="non-terminal residue" evidence="1">
    <location>
        <position position="1"/>
    </location>
</feature>
<dbReference type="AlphaFoldDB" id="A0A371G8I3"/>
<dbReference type="InterPro" id="IPR036397">
    <property type="entry name" value="RNaseH_sf"/>
</dbReference>
<dbReference type="SUPFAM" id="SSF53098">
    <property type="entry name" value="Ribonuclease H-like"/>
    <property type="match status" value="1"/>
</dbReference>
<proteinExistence type="predicted"/>
<accession>A0A371G8I3</accession>
<dbReference type="GO" id="GO:0003676">
    <property type="term" value="F:nucleic acid binding"/>
    <property type="evidence" value="ECO:0007669"/>
    <property type="project" value="InterPro"/>
</dbReference>
<dbReference type="InterPro" id="IPR012337">
    <property type="entry name" value="RNaseH-like_sf"/>
</dbReference>
<sequence>MSTLLEKYRMVHRMAIVYHPQTNRQAKVFNREIKQILQKVAHANRKNWNQLLEDSLWAHRMAYQTSLGISPYQIVFCKACHLLVEIKHRAYWAVKRCNLVFNQASKERKFKLQELEELRLESYENSKIYKKNWAFNSCLKLIVGKLRSKSDGPFIIINVFPYGAIEIRNETTNKTFKVNGHQLKLFHECLTMIEGDVEDLSLVKSSLSE</sequence>